<reference evidence="4" key="2">
    <citation type="submission" date="2023-01" db="EMBL/GenBank/DDBJ databases">
        <title>Draft genome sequence of Agaribacter marinus strain NBRC 110023.</title>
        <authorList>
            <person name="Sun Q."/>
            <person name="Mori K."/>
        </authorList>
    </citation>
    <scope>NUCLEOTIDE SEQUENCE</scope>
    <source>
        <strain evidence="4">NBRC 110023</strain>
    </source>
</reference>
<dbReference type="GO" id="GO:0030313">
    <property type="term" value="C:cell envelope"/>
    <property type="evidence" value="ECO:0007669"/>
    <property type="project" value="UniProtKB-SubCell"/>
</dbReference>
<evidence type="ECO:0000259" key="3">
    <source>
        <dbReference type="Pfam" id="PF09375"/>
    </source>
</evidence>
<dbReference type="Pfam" id="PF09375">
    <property type="entry name" value="Peptidase_M75"/>
    <property type="match status" value="1"/>
</dbReference>
<comment type="subcellular location">
    <subcellularLocation>
        <location evidence="1">Cell envelope</location>
    </subcellularLocation>
</comment>
<dbReference type="AlphaFoldDB" id="A0AA37SY80"/>
<name>A0AA37SY80_9ALTE</name>
<evidence type="ECO:0000256" key="2">
    <source>
        <dbReference type="ARBA" id="ARBA00022729"/>
    </source>
</evidence>
<dbReference type="Proteomes" id="UP001156601">
    <property type="component" value="Unassembled WGS sequence"/>
</dbReference>
<reference evidence="4" key="1">
    <citation type="journal article" date="2014" name="Int. J. Syst. Evol. Microbiol.">
        <title>Complete genome sequence of Corynebacterium casei LMG S-19264T (=DSM 44701T), isolated from a smear-ripened cheese.</title>
        <authorList>
            <consortium name="US DOE Joint Genome Institute (JGI-PGF)"/>
            <person name="Walter F."/>
            <person name="Albersmeier A."/>
            <person name="Kalinowski J."/>
            <person name="Ruckert C."/>
        </authorList>
    </citation>
    <scope>NUCLEOTIDE SEQUENCE</scope>
    <source>
        <strain evidence="4">NBRC 110023</strain>
    </source>
</reference>
<accession>A0AA37SY80</accession>
<evidence type="ECO:0000256" key="1">
    <source>
        <dbReference type="ARBA" id="ARBA00004196"/>
    </source>
</evidence>
<evidence type="ECO:0000313" key="5">
    <source>
        <dbReference type="Proteomes" id="UP001156601"/>
    </source>
</evidence>
<dbReference type="InterPro" id="IPR018976">
    <property type="entry name" value="Imelysin-like"/>
</dbReference>
<dbReference type="Gene3D" id="1.20.1420.20">
    <property type="entry name" value="M75 peptidase, HXXE motif"/>
    <property type="match status" value="1"/>
</dbReference>
<dbReference type="InterPro" id="IPR038352">
    <property type="entry name" value="Imelysin_sf"/>
</dbReference>
<proteinExistence type="predicted"/>
<comment type="caution">
    <text evidence="4">The sequence shown here is derived from an EMBL/GenBank/DDBJ whole genome shotgun (WGS) entry which is preliminary data.</text>
</comment>
<evidence type="ECO:0000313" key="4">
    <source>
        <dbReference type="EMBL" id="GLR69926.1"/>
    </source>
</evidence>
<keyword evidence="5" id="KW-1185">Reference proteome</keyword>
<organism evidence="4 5">
    <name type="scientific">Agaribacter marinus</name>
    <dbReference type="NCBI Taxonomy" id="1431249"/>
    <lineage>
        <taxon>Bacteria</taxon>
        <taxon>Pseudomonadati</taxon>
        <taxon>Pseudomonadota</taxon>
        <taxon>Gammaproteobacteria</taxon>
        <taxon>Alteromonadales</taxon>
        <taxon>Alteromonadaceae</taxon>
        <taxon>Agaribacter</taxon>
    </lineage>
</organism>
<dbReference type="RefSeq" id="WP_284216233.1">
    <property type="nucleotide sequence ID" value="NZ_BSOT01000005.1"/>
</dbReference>
<dbReference type="EMBL" id="BSOT01000005">
    <property type="protein sequence ID" value="GLR69926.1"/>
    <property type="molecule type" value="Genomic_DNA"/>
</dbReference>
<dbReference type="PROSITE" id="PS51257">
    <property type="entry name" value="PROKAR_LIPOPROTEIN"/>
    <property type="match status" value="1"/>
</dbReference>
<gene>
    <name evidence="4" type="primary">icmP</name>
    <name evidence="4" type="ORF">GCM10007852_08340</name>
</gene>
<feature type="domain" description="Imelysin-like" evidence="3">
    <location>
        <begin position="63"/>
        <end position="444"/>
    </location>
</feature>
<sequence length="470" mass="49396">MNTKSIFLLSSIVVAVSGCSGDDGSNGAAGTPGAIGADGAPGQDGVSVFVTRDDVIKTNANIAYAAYADSLISASQLKASLEKLASNPTTSTFDNAKQAWLAAREPYGQTEVYRFRAGPIDALNDDGTLGEDGDGPEGRINAWPLGEALIDYVAAVVDGDAGPESPANAINGNIIANTTDFPTIDKAAIEGAFEFGEDERNVTSGYHAIEFLLWGQDLNEDQSGVGTRDTSGGQRPLSDFYTASNGNANACTSGPVGTTDDICQRRIDYLLASADVLIDDLTRVVQAWEPGAGVHYQAFIGGGDVSLSKILEGMGRLSYGELAGERINIALTTDSQEDEHSCFSDNTHRDIFLNAKGVQNSFMATYTRIDGEVIDGASIYDLLVVEGDPELANVLRAALETTMSAAAVIDTKAKTGTPFDVLVQEGVQQANILAVIQGLVNQTDVIEQAIEALSITTDDLRQDTEEDISG</sequence>
<keyword evidence="2" id="KW-0732">Signal</keyword>
<dbReference type="CDD" id="cd14657">
    <property type="entry name" value="Imelysin_IrpA-like"/>
    <property type="match status" value="1"/>
</dbReference>
<protein>
    <submittedName>
        <fullName evidence="4">Insulin-cleaving metalloproteinase outer membrane protein</fullName>
    </submittedName>
</protein>